<organism evidence="1 2">
    <name type="scientific">Devosia sediminis</name>
    <dbReference type="NCBI Taxonomy" id="2798801"/>
    <lineage>
        <taxon>Bacteria</taxon>
        <taxon>Pseudomonadati</taxon>
        <taxon>Pseudomonadota</taxon>
        <taxon>Alphaproteobacteria</taxon>
        <taxon>Hyphomicrobiales</taxon>
        <taxon>Devosiaceae</taxon>
        <taxon>Devosia</taxon>
    </lineage>
</organism>
<protein>
    <submittedName>
        <fullName evidence="1">Uncharacterized protein</fullName>
    </submittedName>
</protein>
<accession>A0A934ITB5</accession>
<gene>
    <name evidence="1" type="ORF">JEQ47_16855</name>
</gene>
<dbReference type="AlphaFoldDB" id="A0A934ITB5"/>
<reference evidence="1" key="1">
    <citation type="submission" date="2020-12" db="EMBL/GenBank/DDBJ databases">
        <title>Devosia sp. MSA67 isolated from Mo River.</title>
        <authorList>
            <person name="Ma F."/>
            <person name="Zi Z."/>
        </authorList>
    </citation>
    <scope>NUCLEOTIDE SEQUENCE</scope>
    <source>
        <strain evidence="1">MSA67</strain>
    </source>
</reference>
<dbReference type="EMBL" id="JAEKMH010000004">
    <property type="protein sequence ID" value="MBJ3786398.1"/>
    <property type="molecule type" value="Genomic_DNA"/>
</dbReference>
<keyword evidence="2" id="KW-1185">Reference proteome</keyword>
<dbReference type="Proteomes" id="UP000602124">
    <property type="component" value="Unassembled WGS sequence"/>
</dbReference>
<evidence type="ECO:0000313" key="1">
    <source>
        <dbReference type="EMBL" id="MBJ3786398.1"/>
    </source>
</evidence>
<evidence type="ECO:0000313" key="2">
    <source>
        <dbReference type="Proteomes" id="UP000602124"/>
    </source>
</evidence>
<sequence length="363" mass="39370">MTKRAFLIADKILRGPALAMLQASYALRSDVQGVAAFDRDDSVVVVVDPDSFSLARLSDAVRDAMRGAAELKIVAPSAIQYFASKMQKTDPIFAAINSLAKFAVAVQDAPVFRVIDETKGADAQYKHQLTFSSFPSDFAKVRCDYVGADGAIVGLDAVGVPGETRPVAVPLIFYHSGLADQHFEPGSLIVHENVGFDFERLAFDQLMLRFPSRSAGADEIADLAQRFGLSVEQVQAAWKHNREQWDAVRYKLGVLGCIMPGPVARGTDQAFDQFSHLILSGALKLVSRIDAAVPRIRHIGLPIFARNGVSIPLGPEGIVVDKQEFSNQSIVDRIEMLLPQALAATFDLDTSANARTPVVTDSE</sequence>
<proteinExistence type="predicted"/>
<name>A0A934ITB5_9HYPH</name>
<comment type="caution">
    <text evidence="1">The sequence shown here is derived from an EMBL/GenBank/DDBJ whole genome shotgun (WGS) entry which is preliminary data.</text>
</comment>
<dbReference type="RefSeq" id="WP_198877588.1">
    <property type="nucleotide sequence ID" value="NZ_JAEKMH010000004.1"/>
</dbReference>